<feature type="compositionally biased region" description="Polar residues" evidence="12">
    <location>
        <begin position="226"/>
        <end position="249"/>
    </location>
</feature>
<comment type="similarity">
    <text evidence="2">Belongs to the TRAFAC class translation factor GTPase superfamily. Classic translation factor GTPase family. IF-2 subfamily.</text>
</comment>
<evidence type="ECO:0000256" key="6">
    <source>
        <dbReference type="ARBA" id="ARBA00022946"/>
    </source>
</evidence>
<keyword evidence="16" id="KW-1185">Reference proteome</keyword>
<dbReference type="NCBIfam" id="TIGR00231">
    <property type="entry name" value="small_GTP"/>
    <property type="match status" value="1"/>
</dbReference>
<dbReference type="EnsemblFungi" id="EJT75819">
    <property type="protein sequence ID" value="EJT75819"/>
    <property type="gene ID" value="GGTG_05748"/>
</dbReference>
<evidence type="ECO:0000313" key="16">
    <source>
        <dbReference type="Proteomes" id="UP000006039"/>
    </source>
</evidence>
<evidence type="ECO:0000259" key="13">
    <source>
        <dbReference type="PROSITE" id="PS51722"/>
    </source>
</evidence>
<dbReference type="PANTHER" id="PTHR43381:SF20">
    <property type="entry name" value="TRANSLATION INITIATION FACTOR IF-2, MITOCHONDRIAL"/>
    <property type="match status" value="1"/>
</dbReference>
<evidence type="ECO:0000256" key="5">
    <source>
        <dbReference type="ARBA" id="ARBA00022917"/>
    </source>
</evidence>
<dbReference type="CDD" id="cd01887">
    <property type="entry name" value="IF2_eIF5B"/>
    <property type="match status" value="1"/>
</dbReference>
<dbReference type="CDD" id="cd03702">
    <property type="entry name" value="IF2_mtIF2_II"/>
    <property type="match status" value="1"/>
</dbReference>
<dbReference type="InterPro" id="IPR023115">
    <property type="entry name" value="TIF_IF2_dom3"/>
</dbReference>
<evidence type="ECO:0000256" key="12">
    <source>
        <dbReference type="SAM" id="MobiDB-lite"/>
    </source>
</evidence>
<evidence type="ECO:0000256" key="2">
    <source>
        <dbReference type="ARBA" id="ARBA00007733"/>
    </source>
</evidence>
<evidence type="ECO:0000256" key="8">
    <source>
        <dbReference type="ARBA" id="ARBA00023134"/>
    </source>
</evidence>
<dbReference type="FunFam" id="3.40.50.10050:FF:000001">
    <property type="entry name" value="Translation initiation factor IF-2"/>
    <property type="match status" value="1"/>
</dbReference>
<dbReference type="InterPro" id="IPR006847">
    <property type="entry name" value="IF2_N"/>
</dbReference>
<feature type="compositionally biased region" description="Basic and acidic residues" evidence="12">
    <location>
        <begin position="205"/>
        <end position="225"/>
    </location>
</feature>
<accession>J3NWT7</accession>
<protein>
    <recommendedName>
        <fullName evidence="10">Translation initiation factor IF-2, mitochondrial</fullName>
    </recommendedName>
</protein>
<dbReference type="CDD" id="cd03692">
    <property type="entry name" value="mtIF2_IVc"/>
    <property type="match status" value="1"/>
</dbReference>
<dbReference type="FunFam" id="3.40.50.300:FF:000019">
    <property type="entry name" value="Translation initiation factor IF-2"/>
    <property type="match status" value="1"/>
</dbReference>
<evidence type="ECO:0000256" key="4">
    <source>
        <dbReference type="ARBA" id="ARBA00022741"/>
    </source>
</evidence>
<dbReference type="GO" id="GO:0005739">
    <property type="term" value="C:mitochondrion"/>
    <property type="evidence" value="ECO:0007669"/>
    <property type="project" value="UniProtKB-SubCell"/>
</dbReference>
<dbReference type="EMBL" id="GL385397">
    <property type="protein sequence ID" value="EJT75819.1"/>
    <property type="molecule type" value="Genomic_DNA"/>
</dbReference>
<feature type="region of interest" description="Disordered" evidence="12">
    <location>
        <begin position="442"/>
        <end position="511"/>
    </location>
</feature>
<dbReference type="VEuPathDB" id="FungiDB:GGTG_05748"/>
<dbReference type="SUPFAM" id="SSF50447">
    <property type="entry name" value="Translation proteins"/>
    <property type="match status" value="2"/>
</dbReference>
<feature type="compositionally biased region" description="Basic and acidic residues" evidence="12">
    <location>
        <begin position="470"/>
        <end position="491"/>
    </location>
</feature>
<proteinExistence type="inferred from homology"/>
<reference evidence="15" key="4">
    <citation type="journal article" date="2015" name="G3 (Bethesda)">
        <title>Genome sequences of three phytopathogenic species of the Magnaporthaceae family of fungi.</title>
        <authorList>
            <person name="Okagaki L.H."/>
            <person name="Nunes C.C."/>
            <person name="Sailsbery J."/>
            <person name="Clay B."/>
            <person name="Brown D."/>
            <person name="John T."/>
            <person name="Oh Y."/>
            <person name="Young N."/>
            <person name="Fitzgerald M."/>
            <person name="Haas B.J."/>
            <person name="Zeng Q."/>
            <person name="Young S."/>
            <person name="Adiconis X."/>
            <person name="Fan L."/>
            <person name="Levin J.Z."/>
            <person name="Mitchell T.K."/>
            <person name="Okubara P.A."/>
            <person name="Farman M.L."/>
            <person name="Kohn L.M."/>
            <person name="Birren B."/>
            <person name="Ma L.-J."/>
            <person name="Dean R.A."/>
        </authorList>
    </citation>
    <scope>NUCLEOTIDE SEQUENCE</scope>
    <source>
        <strain evidence="15">R3-111a-1</strain>
    </source>
</reference>
<dbReference type="GO" id="GO:0003924">
    <property type="term" value="F:GTPase activity"/>
    <property type="evidence" value="ECO:0007669"/>
    <property type="project" value="InterPro"/>
</dbReference>
<evidence type="ECO:0000256" key="1">
    <source>
        <dbReference type="ARBA" id="ARBA00004173"/>
    </source>
</evidence>
<dbReference type="InterPro" id="IPR000795">
    <property type="entry name" value="T_Tr_GTP-bd_dom"/>
</dbReference>
<keyword evidence="11" id="KW-0175">Coiled coil</keyword>
<dbReference type="Gene3D" id="3.40.50.300">
    <property type="entry name" value="P-loop containing nucleotide triphosphate hydrolases"/>
    <property type="match status" value="1"/>
</dbReference>
<dbReference type="Pfam" id="PF04760">
    <property type="entry name" value="IF2_N"/>
    <property type="match status" value="1"/>
</dbReference>
<dbReference type="InterPro" id="IPR036925">
    <property type="entry name" value="TIF_IF2_dom3_sf"/>
</dbReference>
<feature type="compositionally biased region" description="Basic and acidic residues" evidence="12">
    <location>
        <begin position="358"/>
        <end position="375"/>
    </location>
</feature>
<dbReference type="InterPro" id="IPR000178">
    <property type="entry name" value="TF_IF2_bacterial-like"/>
</dbReference>
<dbReference type="Proteomes" id="UP000006039">
    <property type="component" value="Unassembled WGS sequence"/>
</dbReference>
<reference evidence="16" key="1">
    <citation type="submission" date="2010-07" db="EMBL/GenBank/DDBJ databases">
        <title>The genome sequence of Gaeumannomyces graminis var. tritici strain R3-111a-1.</title>
        <authorList>
            <consortium name="The Broad Institute Genome Sequencing Platform"/>
            <person name="Ma L.-J."/>
            <person name="Dead R."/>
            <person name="Young S."/>
            <person name="Zeng Q."/>
            <person name="Koehrsen M."/>
            <person name="Alvarado L."/>
            <person name="Berlin A."/>
            <person name="Chapman S.B."/>
            <person name="Chen Z."/>
            <person name="Freedman E."/>
            <person name="Gellesch M."/>
            <person name="Goldberg J."/>
            <person name="Griggs A."/>
            <person name="Gujja S."/>
            <person name="Heilman E.R."/>
            <person name="Heiman D."/>
            <person name="Hepburn T."/>
            <person name="Howarth C."/>
            <person name="Jen D."/>
            <person name="Larson L."/>
            <person name="Mehta T."/>
            <person name="Neiman D."/>
            <person name="Pearson M."/>
            <person name="Roberts A."/>
            <person name="Saif S."/>
            <person name="Shea T."/>
            <person name="Shenoy N."/>
            <person name="Sisk P."/>
            <person name="Stolte C."/>
            <person name="Sykes S."/>
            <person name="Walk T."/>
            <person name="White J."/>
            <person name="Yandava C."/>
            <person name="Haas B."/>
            <person name="Nusbaum C."/>
            <person name="Birren B."/>
        </authorList>
    </citation>
    <scope>NUCLEOTIDE SEQUENCE [LARGE SCALE GENOMIC DNA]</scope>
    <source>
        <strain evidence="16">R3-111a-1</strain>
    </source>
</reference>
<dbReference type="FunFam" id="2.40.30.10:FF:000008">
    <property type="entry name" value="Translation initiation factor IF-2"/>
    <property type="match status" value="1"/>
</dbReference>
<dbReference type="eggNOG" id="KOG1145">
    <property type="taxonomic scope" value="Eukaryota"/>
</dbReference>
<dbReference type="AlphaFoldDB" id="J3NWT7"/>
<dbReference type="PROSITE" id="PS51722">
    <property type="entry name" value="G_TR_2"/>
    <property type="match status" value="1"/>
</dbReference>
<evidence type="ECO:0000256" key="7">
    <source>
        <dbReference type="ARBA" id="ARBA00023128"/>
    </source>
</evidence>
<evidence type="ECO:0000256" key="9">
    <source>
        <dbReference type="ARBA" id="ARBA00025162"/>
    </source>
</evidence>
<keyword evidence="7" id="KW-0496">Mitochondrion</keyword>
<feature type="compositionally biased region" description="Low complexity" evidence="12">
    <location>
        <begin position="60"/>
        <end position="74"/>
    </location>
</feature>
<keyword evidence="6" id="KW-0809">Transit peptide</keyword>
<dbReference type="Gene3D" id="3.40.50.10050">
    <property type="entry name" value="Translation initiation factor IF- 2, domain 3"/>
    <property type="match status" value="1"/>
</dbReference>
<dbReference type="STRING" id="644352.J3NWT7"/>
<feature type="domain" description="Tr-type G" evidence="13">
    <location>
        <begin position="627"/>
        <end position="795"/>
    </location>
</feature>
<dbReference type="InterPro" id="IPR015760">
    <property type="entry name" value="TIF_IF2"/>
</dbReference>
<dbReference type="HOGENOM" id="CLU_275953_0_0_1"/>
<reference evidence="14" key="2">
    <citation type="submission" date="2010-07" db="EMBL/GenBank/DDBJ databases">
        <authorList>
            <consortium name="The Broad Institute Genome Sequencing Platform"/>
            <consortium name="Broad Institute Genome Sequencing Center for Infectious Disease"/>
            <person name="Ma L.-J."/>
            <person name="Dead R."/>
            <person name="Young S."/>
            <person name="Zeng Q."/>
            <person name="Koehrsen M."/>
            <person name="Alvarado L."/>
            <person name="Berlin A."/>
            <person name="Chapman S.B."/>
            <person name="Chen Z."/>
            <person name="Freedman E."/>
            <person name="Gellesch M."/>
            <person name="Goldberg J."/>
            <person name="Griggs A."/>
            <person name="Gujja S."/>
            <person name="Heilman E.R."/>
            <person name="Heiman D."/>
            <person name="Hepburn T."/>
            <person name="Howarth C."/>
            <person name="Jen D."/>
            <person name="Larson L."/>
            <person name="Mehta T."/>
            <person name="Neiman D."/>
            <person name="Pearson M."/>
            <person name="Roberts A."/>
            <person name="Saif S."/>
            <person name="Shea T."/>
            <person name="Shenoy N."/>
            <person name="Sisk P."/>
            <person name="Stolte C."/>
            <person name="Sykes S."/>
            <person name="Walk T."/>
            <person name="White J."/>
            <person name="Yandava C."/>
            <person name="Haas B."/>
            <person name="Nusbaum C."/>
            <person name="Birren B."/>
        </authorList>
    </citation>
    <scope>NUCLEOTIDE SEQUENCE</scope>
    <source>
        <strain evidence="14">R3-111a-1</strain>
    </source>
</reference>
<feature type="compositionally biased region" description="Polar residues" evidence="12">
    <location>
        <begin position="284"/>
        <end position="295"/>
    </location>
</feature>
<keyword evidence="8" id="KW-0342">GTP-binding</keyword>
<dbReference type="GO" id="GO:0003743">
    <property type="term" value="F:translation initiation factor activity"/>
    <property type="evidence" value="ECO:0007669"/>
    <property type="project" value="UniProtKB-KW"/>
</dbReference>
<dbReference type="SUPFAM" id="SSF52156">
    <property type="entry name" value="Initiation factor IF2/eIF5b, domain 3"/>
    <property type="match status" value="1"/>
</dbReference>
<evidence type="ECO:0000256" key="11">
    <source>
        <dbReference type="SAM" id="Coils"/>
    </source>
</evidence>
<dbReference type="Pfam" id="PF11987">
    <property type="entry name" value="IF-2"/>
    <property type="match status" value="1"/>
</dbReference>
<feature type="region of interest" description="Disordered" evidence="12">
    <location>
        <begin position="35"/>
        <end position="106"/>
    </location>
</feature>
<dbReference type="GeneID" id="20346206"/>
<dbReference type="HAMAP" id="MF_00100_B">
    <property type="entry name" value="IF_2_B"/>
    <property type="match status" value="1"/>
</dbReference>
<dbReference type="InterPro" id="IPR027417">
    <property type="entry name" value="P-loop_NTPase"/>
</dbReference>
<feature type="region of interest" description="Disordered" evidence="12">
    <location>
        <begin position="268"/>
        <end position="430"/>
    </location>
</feature>
<name>J3NWT7_GAET3</name>
<keyword evidence="3" id="KW-0396">Initiation factor</keyword>
<dbReference type="SUPFAM" id="SSF52540">
    <property type="entry name" value="P-loop containing nucleoside triphosphate hydrolases"/>
    <property type="match status" value="1"/>
</dbReference>
<comment type="subcellular location">
    <subcellularLocation>
        <location evidence="1">Mitochondrion</location>
    </subcellularLocation>
</comment>
<comment type="function">
    <text evidence="9">One of the essential components for the initiation of protein synthesis. Protects formylmethionyl-tRNA from spontaneous hydrolysis and promotes its binding to the 30S ribosomal subunits. Also involved in the hydrolysis of GTP during the formation of the 70S ribosomal complex.</text>
</comment>
<dbReference type="InterPro" id="IPR044145">
    <property type="entry name" value="IF2_II"/>
</dbReference>
<dbReference type="PANTHER" id="PTHR43381">
    <property type="entry name" value="TRANSLATION INITIATION FACTOR IF-2-RELATED"/>
    <property type="match status" value="1"/>
</dbReference>
<dbReference type="Pfam" id="PF00009">
    <property type="entry name" value="GTP_EFTU"/>
    <property type="match status" value="1"/>
</dbReference>
<dbReference type="InterPro" id="IPR005225">
    <property type="entry name" value="Small_GTP-bd"/>
</dbReference>
<evidence type="ECO:0000256" key="10">
    <source>
        <dbReference type="ARBA" id="ARBA00044200"/>
    </source>
</evidence>
<reference evidence="15" key="5">
    <citation type="submission" date="2018-04" db="UniProtKB">
        <authorList>
            <consortium name="EnsemblFungi"/>
        </authorList>
    </citation>
    <scope>IDENTIFICATION</scope>
    <source>
        <strain evidence="15">R3-111a-1</strain>
    </source>
</reference>
<dbReference type="RefSeq" id="XP_009221819.1">
    <property type="nucleotide sequence ID" value="XM_009223555.1"/>
</dbReference>
<keyword evidence="4" id="KW-0547">Nucleotide-binding</keyword>
<feature type="compositionally biased region" description="Polar residues" evidence="12">
    <location>
        <begin position="90"/>
        <end position="100"/>
    </location>
</feature>
<feature type="coiled-coil region" evidence="11">
    <location>
        <begin position="514"/>
        <end position="541"/>
    </location>
</feature>
<keyword evidence="5" id="KW-0648">Protein biosynthesis</keyword>
<dbReference type="GO" id="GO:0005525">
    <property type="term" value="F:GTP binding"/>
    <property type="evidence" value="ECO:0007669"/>
    <property type="project" value="UniProtKB-KW"/>
</dbReference>
<dbReference type="OrthoDB" id="361630at2759"/>
<gene>
    <name evidence="15" type="primary">20346206</name>
    <name evidence="14" type="ORF">GGTG_05748</name>
</gene>
<evidence type="ECO:0000256" key="3">
    <source>
        <dbReference type="ARBA" id="ARBA00022540"/>
    </source>
</evidence>
<reference evidence="14" key="3">
    <citation type="submission" date="2010-09" db="EMBL/GenBank/DDBJ databases">
        <title>Annotation of Gaeumannomyces graminis var. tritici R3-111a-1.</title>
        <authorList>
            <consortium name="The Broad Institute Genome Sequencing Platform"/>
            <person name="Ma L.-J."/>
            <person name="Dead R."/>
            <person name="Young S.K."/>
            <person name="Zeng Q."/>
            <person name="Gargeya S."/>
            <person name="Fitzgerald M."/>
            <person name="Haas B."/>
            <person name="Abouelleil A."/>
            <person name="Alvarado L."/>
            <person name="Arachchi H.M."/>
            <person name="Berlin A."/>
            <person name="Brown A."/>
            <person name="Chapman S.B."/>
            <person name="Chen Z."/>
            <person name="Dunbar C."/>
            <person name="Freedman E."/>
            <person name="Gearin G."/>
            <person name="Gellesch M."/>
            <person name="Goldberg J."/>
            <person name="Griggs A."/>
            <person name="Gujja S."/>
            <person name="Heiman D."/>
            <person name="Howarth C."/>
            <person name="Larson L."/>
            <person name="Lui A."/>
            <person name="MacDonald P.J.P."/>
            <person name="Mehta T."/>
            <person name="Montmayeur A."/>
            <person name="Murphy C."/>
            <person name="Neiman D."/>
            <person name="Pearson M."/>
            <person name="Priest M."/>
            <person name="Roberts A."/>
            <person name="Saif S."/>
            <person name="Shea T."/>
            <person name="Shenoy N."/>
            <person name="Sisk P."/>
            <person name="Stolte C."/>
            <person name="Sykes S."/>
            <person name="Yandava C."/>
            <person name="Wortman J."/>
            <person name="Nusbaum C."/>
            <person name="Birren B."/>
        </authorList>
    </citation>
    <scope>NUCLEOTIDE SEQUENCE</scope>
    <source>
        <strain evidence="14">R3-111a-1</strain>
    </source>
</reference>
<dbReference type="InterPro" id="IPR053905">
    <property type="entry name" value="EF-G-like_DII"/>
</dbReference>
<evidence type="ECO:0000313" key="14">
    <source>
        <dbReference type="EMBL" id="EJT75819.1"/>
    </source>
</evidence>
<dbReference type="Pfam" id="PF22042">
    <property type="entry name" value="EF-G_D2"/>
    <property type="match status" value="1"/>
</dbReference>
<sequence length="1155" mass="126595">MIRYRVARSQDSQVICAACALALRVGAIRLAQQPTARHHRWYSVADAPRPNDDGPRPGESSDAPANPSSSSQNSGFASRPITGKKLFGQRQGQARTSTPRLVSDRDDFLLPHELAARQAALDERPRPPPPEQRPPPPEQRPPPLDQSALWSRPRPLERAPSTQEPQARGRSPLPLGVGFEPVEPLRPRNNFGHTGPRNPPSRPDIYPRKDLGPARETKLDGEREWSQLSRPIQSSGDTSSTDFVPMQQKNPWAVGGLGFLASKLGEEKSAGKGKGFGSILDTLRNANSGASSRPSTTPPNQPRRAPTFGRPRDGDNARAGVRPPLDLDDSLLRPFSRPTNATVKPPEPADEEDFFSQFDKKTADNTRPRQFERPRPGPAPVAGDDLFKPDKQANGGPEGASIDEDDFFRQFDKRNSAKPAPSRPKSNRVKVADFPMAENIAVAKPAPVEPEESSEWAKEPAVKNTLVLDSAEHDVVEERWSRRRERPEKTKTKPKNMRRRGSNDEDGWDEETARIAEERRLRKEERQAMKEQQALERLEAASAPKPILVPEFITVANLGEALGFKTDKFLEELTNLGFEEITDESVMTGETAALVAQEFDFEPTIDDGHKVDLRPRPAPEDPSLLPPRPPIVTIMGHVDHGKTTMLDWLRKSSIAAGEHGGITQHIGAFSVCLSTGKQITFLDTPGHAAFLTMRQRGANITDIVILVVAADDSVKPQTLEALKHAQNAKVPIIVAINKADKPEARVEQVKFDIANNGVELEQFGGEVQAVAVSGKTGLGMKDLEESIVTLAEVLDMRAELDGMAEGWILESGIKPLGRAATVLVKRGTLRKGDIIVAGSVFAKIRFMMDEFGKELKEAPPGTPVEVFGWRDAPLAGDQVLQAPDEDKARQAIKYRVDMAAWQKTATDIAEQERRDREKAEADALAAELAELGETGDEDGAAEAAPTGPKIVNFVIRGDALGSVEAVMGAIMEIGNNDVRARVLRSNPGQVSESDVEHAATTGSAIINFNSPIPAHIQRLADASGVRVLDYSVIYHLVDAVKALMSEQLPEAVSYKVLGEAELLEVFPINIRGRVYKNIAGCRVRNGQLLSNGTYRVMRGKAKIFDGKLESLKHGRKEVTEIKKGSECGIGFDGFQDLKVGDQIQMYETVREKQYL</sequence>
<dbReference type="NCBIfam" id="TIGR00487">
    <property type="entry name" value="IF-2"/>
    <property type="match status" value="1"/>
</dbReference>
<dbReference type="FunCoup" id="J3NWT7">
    <property type="interactions" value="487"/>
</dbReference>
<organism evidence="14">
    <name type="scientific">Gaeumannomyces tritici (strain R3-111a-1)</name>
    <name type="common">Wheat and barley take-all root rot fungus</name>
    <name type="synonym">Gaeumannomyces graminis var. tritici</name>
    <dbReference type="NCBI Taxonomy" id="644352"/>
    <lineage>
        <taxon>Eukaryota</taxon>
        <taxon>Fungi</taxon>
        <taxon>Dikarya</taxon>
        <taxon>Ascomycota</taxon>
        <taxon>Pezizomycotina</taxon>
        <taxon>Sordariomycetes</taxon>
        <taxon>Sordariomycetidae</taxon>
        <taxon>Magnaporthales</taxon>
        <taxon>Magnaporthaceae</taxon>
        <taxon>Gaeumannomyces</taxon>
    </lineage>
</organism>
<dbReference type="Gene3D" id="2.40.30.10">
    <property type="entry name" value="Translation factors"/>
    <property type="match status" value="2"/>
</dbReference>
<feature type="region of interest" description="Disordered" evidence="12">
    <location>
        <begin position="119"/>
        <end position="249"/>
    </location>
</feature>
<feature type="compositionally biased region" description="Pro residues" evidence="12">
    <location>
        <begin position="127"/>
        <end position="144"/>
    </location>
</feature>
<evidence type="ECO:0000313" key="15">
    <source>
        <dbReference type="EnsemblFungi" id="EJT75819"/>
    </source>
</evidence>
<dbReference type="InterPro" id="IPR009000">
    <property type="entry name" value="Transl_B-barrel_sf"/>
</dbReference>